<comment type="caution">
    <text evidence="3">The sequence shown here is derived from an EMBL/GenBank/DDBJ whole genome shotgun (WGS) entry which is preliminary data.</text>
</comment>
<gene>
    <name evidence="3" type="ORF">ACFPBZ_10465</name>
</gene>
<evidence type="ECO:0000313" key="4">
    <source>
        <dbReference type="Proteomes" id="UP001595947"/>
    </source>
</evidence>
<keyword evidence="4" id="KW-1185">Reference proteome</keyword>
<dbReference type="Gene3D" id="3.90.226.10">
    <property type="entry name" value="2-enoyl-CoA Hydratase, Chain A, domain 1"/>
    <property type="match status" value="1"/>
</dbReference>
<dbReference type="RefSeq" id="WP_378035978.1">
    <property type="nucleotide sequence ID" value="NZ_JBHSIV010000008.1"/>
</dbReference>
<comment type="similarity">
    <text evidence="1 2">Belongs to the enoyl-CoA hydratase/isomerase family.</text>
</comment>
<proteinExistence type="inferred from homology"/>
<evidence type="ECO:0000313" key="3">
    <source>
        <dbReference type="EMBL" id="MFC5062630.1"/>
    </source>
</evidence>
<protein>
    <submittedName>
        <fullName evidence="3">Enoyl-CoA hydratase/isomerase family protein</fullName>
    </submittedName>
</protein>
<dbReference type="InterPro" id="IPR018376">
    <property type="entry name" value="Enoyl-CoA_hyd/isom_CS"/>
</dbReference>
<name>A0ABV9YIG8_9PSEU</name>
<dbReference type="PANTHER" id="PTHR43459">
    <property type="entry name" value="ENOYL-COA HYDRATASE"/>
    <property type="match status" value="1"/>
</dbReference>
<dbReference type="Gene3D" id="1.10.12.10">
    <property type="entry name" value="Lyase 2-enoyl-coa Hydratase, Chain A, domain 2"/>
    <property type="match status" value="1"/>
</dbReference>
<dbReference type="InterPro" id="IPR029045">
    <property type="entry name" value="ClpP/crotonase-like_dom_sf"/>
</dbReference>
<evidence type="ECO:0000256" key="2">
    <source>
        <dbReference type="RuleBase" id="RU003707"/>
    </source>
</evidence>
<dbReference type="CDD" id="cd06558">
    <property type="entry name" value="crotonase-like"/>
    <property type="match status" value="1"/>
</dbReference>
<dbReference type="PANTHER" id="PTHR43459:SF1">
    <property type="entry name" value="EG:BACN32G11.4 PROTEIN"/>
    <property type="match status" value="1"/>
</dbReference>
<dbReference type="EMBL" id="JBHSIV010000008">
    <property type="protein sequence ID" value="MFC5062630.1"/>
    <property type="molecule type" value="Genomic_DNA"/>
</dbReference>
<sequence length="271" mass="27802">MSTAAGPPVLVDVDGEAAVTTIRLNRPENRNALTVELKVALRDALEAVADDPSVRAVVLASSGKAFCVGQDLREHAEALRSGEDGAIGADALSTVPEHYNRIAAALGTMRKPVVAAINGTAVGAGLGFALACDLRVAAPGVKFATAFAGIGFGGDSGLSGTLAHCVGASRATELLMLGEPFTAEEARDWGIVKEIADDPDEAALALARRLANGPTLAFAEIKAAVAMGTVSSLREVLDHEASAQARLGATEDHRGAVDAFLAKQQPVFRGR</sequence>
<dbReference type="Pfam" id="PF00378">
    <property type="entry name" value="ECH_1"/>
    <property type="match status" value="1"/>
</dbReference>
<dbReference type="InterPro" id="IPR001753">
    <property type="entry name" value="Enoyl-CoA_hydra/iso"/>
</dbReference>
<dbReference type="InterPro" id="IPR014748">
    <property type="entry name" value="Enoyl-CoA_hydra_C"/>
</dbReference>
<evidence type="ECO:0000256" key="1">
    <source>
        <dbReference type="ARBA" id="ARBA00005254"/>
    </source>
</evidence>
<organism evidence="3 4">
    <name type="scientific">Actinomycetospora atypica</name>
    <dbReference type="NCBI Taxonomy" id="1290095"/>
    <lineage>
        <taxon>Bacteria</taxon>
        <taxon>Bacillati</taxon>
        <taxon>Actinomycetota</taxon>
        <taxon>Actinomycetes</taxon>
        <taxon>Pseudonocardiales</taxon>
        <taxon>Pseudonocardiaceae</taxon>
        <taxon>Actinomycetospora</taxon>
    </lineage>
</organism>
<dbReference type="SUPFAM" id="SSF52096">
    <property type="entry name" value="ClpP/crotonase"/>
    <property type="match status" value="1"/>
</dbReference>
<accession>A0ABV9YIG8</accession>
<reference evidence="4" key="1">
    <citation type="journal article" date="2019" name="Int. J. Syst. Evol. Microbiol.">
        <title>The Global Catalogue of Microorganisms (GCM) 10K type strain sequencing project: providing services to taxonomists for standard genome sequencing and annotation.</title>
        <authorList>
            <consortium name="The Broad Institute Genomics Platform"/>
            <consortium name="The Broad Institute Genome Sequencing Center for Infectious Disease"/>
            <person name="Wu L."/>
            <person name="Ma J."/>
        </authorList>
    </citation>
    <scope>NUCLEOTIDE SEQUENCE [LARGE SCALE GENOMIC DNA]</scope>
    <source>
        <strain evidence="4">CGMCC 4.7093</strain>
    </source>
</reference>
<dbReference type="Proteomes" id="UP001595947">
    <property type="component" value="Unassembled WGS sequence"/>
</dbReference>
<dbReference type="PROSITE" id="PS00166">
    <property type="entry name" value="ENOYL_COA_HYDRATASE"/>
    <property type="match status" value="1"/>
</dbReference>